<dbReference type="InterPro" id="IPR031359">
    <property type="entry name" value="NACHT_N"/>
</dbReference>
<keyword evidence="1" id="KW-0677">Repeat</keyword>
<dbReference type="EMBL" id="MDYM01000001">
    <property type="protein sequence ID" value="OQD71732.1"/>
    <property type="molecule type" value="Genomic_DNA"/>
</dbReference>
<feature type="compositionally biased region" description="Polar residues" evidence="3">
    <location>
        <begin position="1089"/>
        <end position="1099"/>
    </location>
</feature>
<dbReference type="OrthoDB" id="163438at2759"/>
<sequence length="1247" mass="139499">MGLRKLFRGLRPSDRKESSASPSPSLPAADTTNSDATTPATSSHSSPEANVTTEHSIPRDLWDEAYVILSREDPKLKQRYEEIVWTQDKINGEPSQNHLAPAGSYQREEQLRQIAKSKVEEIDLAKWQPKIGSHSVDVGGGFDKAVKIVVAAKEFVSSAVSSEPHAALAWAGVCIFLPLLLNPSEQNSAAHEGLEAAPLAVRRLRVMERLIRPGKSGLTRSSYHSDSLALVKDFEDTAVDLYKTILEFQIRLARQYSDNWAKRYGRDVFKADDWTGLTSRIKRLEVRCTEVAQDLSRERIETALQVSESNMQRGLHEVQQELKKTTRGIEQQTMMQSAWRQTDEERKCVQLFRQSNSYENQKGRTPKRVLETGRWFLENDKFVDWRENEGPDLLWLSAKPGSGKSVLAKTIIDEGLAISNHQKQSAVCYFFFKDISPYQRSALSAISAILHQLFSAFPSLVKHALMPYQLNGKELLHLFHEMFGILCQAATDPTVGQVVCVLDALDECSDEDRFSLIEAITNFYHKANNSSSVDEQPKLKFLLTSRPYSHIHAQFHDLMKETPTIHLSGDHESERIKDEIDLVIDVKIPKLAAERGFDEKATKYLLEELHTVDNRTYLWLSLIMDEIRLSERPANKRELKRIISALPRSLIDAYDKILKRCRHPGLARQLLHIILAAREPLTVDDMKIATALASDFGYRSYDEIGIERSDAFEMRIKNACGLMVTIDDGSVFLIHQTAKEFLIKNDDASQNSETWKHSFSPLDSEILLAKVCITLLSFTSFAETPPTMDDADDDDDEHHKRVTEYAEDNAFLKYAAMNWMQHSNKAKLDNNPKWMPSMLSLCSVDKPAFRTWYAIYQRWSEKHLPWKMTSLNIAAEFNFSNVLASLLESGEDPNEPDGYGATPLARSARKSKRAVELLLDANADINAQGWEEPWHDELDASGSEVEVKPFAGTPLVMAVFGGDLEMVEYFIKRGAEINYPPHSSLTPLYAAYIMCAADDQSKMTEMFRLLLRSGANACFGVKDDDWPVEVTLLHSAAMDQDPWILSILLGSETTDVNFQLRELPSNVPIEGNDSTEGQSSVDGGKGPSNKRSLSQNGSDSDSERGASGSNGDEDSEVNSEADDNALIPDNDSSSGFNYDDDQSDSSDSTHPSLNKDYMVGATPLHLAVRSEYVQNVKLLLEHGADPHIKNANGYTAMDLALELIPTENSGDDTTPSTIKAEMIELLEKYSHVSSDGFPGTVGTAALS</sequence>
<dbReference type="Pfam" id="PF24883">
    <property type="entry name" value="NPHP3_N"/>
    <property type="match status" value="1"/>
</dbReference>
<feature type="domain" description="GPI inositol-deacylase winged helix" evidence="5">
    <location>
        <begin position="658"/>
        <end position="749"/>
    </location>
</feature>
<evidence type="ECO:0000256" key="3">
    <source>
        <dbReference type="SAM" id="MobiDB-lite"/>
    </source>
</evidence>
<dbReference type="Gene3D" id="3.40.50.300">
    <property type="entry name" value="P-loop containing nucleotide triphosphate hydrolases"/>
    <property type="match status" value="1"/>
</dbReference>
<dbReference type="InterPro" id="IPR027417">
    <property type="entry name" value="P-loop_NTPase"/>
</dbReference>
<feature type="compositionally biased region" description="Polar residues" evidence="3">
    <location>
        <begin position="1072"/>
        <end position="1081"/>
    </location>
</feature>
<feature type="region of interest" description="Disordered" evidence="3">
    <location>
        <begin position="1"/>
        <end position="56"/>
    </location>
</feature>
<name>A0A1V6P4M8_PENPO</name>
<dbReference type="PANTHER" id="PTHR10039:SF14">
    <property type="entry name" value="NACHT DOMAIN-CONTAINING PROTEIN"/>
    <property type="match status" value="1"/>
</dbReference>
<organism evidence="7 8">
    <name type="scientific">Penicillium polonicum</name>
    <dbReference type="NCBI Taxonomy" id="60169"/>
    <lineage>
        <taxon>Eukaryota</taxon>
        <taxon>Fungi</taxon>
        <taxon>Dikarya</taxon>
        <taxon>Ascomycota</taxon>
        <taxon>Pezizomycotina</taxon>
        <taxon>Eurotiomycetes</taxon>
        <taxon>Eurotiomycetidae</taxon>
        <taxon>Eurotiales</taxon>
        <taxon>Aspergillaceae</taxon>
        <taxon>Penicillium</taxon>
    </lineage>
</organism>
<dbReference type="Pfam" id="PF00023">
    <property type="entry name" value="Ank"/>
    <property type="match status" value="2"/>
</dbReference>
<evidence type="ECO:0000313" key="7">
    <source>
        <dbReference type="EMBL" id="OQD71732.1"/>
    </source>
</evidence>
<gene>
    <name evidence="7" type="ORF">PENPOL_c001G05426</name>
</gene>
<keyword evidence="8" id="KW-1185">Reference proteome</keyword>
<feature type="compositionally biased region" description="Acidic residues" evidence="3">
    <location>
        <begin position="1111"/>
        <end position="1123"/>
    </location>
</feature>
<dbReference type="SUPFAM" id="SSF48403">
    <property type="entry name" value="Ankyrin repeat"/>
    <property type="match status" value="1"/>
</dbReference>
<evidence type="ECO:0000256" key="2">
    <source>
        <dbReference type="PROSITE-ProRule" id="PRU00023"/>
    </source>
</evidence>
<dbReference type="SMART" id="SM00248">
    <property type="entry name" value="ANK"/>
    <property type="match status" value="6"/>
</dbReference>
<feature type="repeat" description="ANK" evidence="2">
    <location>
        <begin position="950"/>
        <end position="982"/>
    </location>
</feature>
<evidence type="ECO:0000259" key="5">
    <source>
        <dbReference type="Pfam" id="PF22939"/>
    </source>
</evidence>
<reference evidence="8" key="1">
    <citation type="journal article" date="2017" name="Nat. Microbiol.">
        <title>Global analysis of biosynthetic gene clusters reveals vast potential of secondary metabolite production in Penicillium species.</title>
        <authorList>
            <person name="Nielsen J.C."/>
            <person name="Grijseels S."/>
            <person name="Prigent S."/>
            <person name="Ji B."/>
            <person name="Dainat J."/>
            <person name="Nielsen K.F."/>
            <person name="Frisvad J.C."/>
            <person name="Workman M."/>
            <person name="Nielsen J."/>
        </authorList>
    </citation>
    <scope>NUCLEOTIDE SEQUENCE [LARGE SCALE GENOMIC DNA]</scope>
    <source>
        <strain evidence="8">IBT 4502</strain>
    </source>
</reference>
<comment type="caution">
    <text evidence="7">The sequence shown here is derived from an EMBL/GenBank/DDBJ whole genome shotgun (WGS) entry which is preliminary data.</text>
</comment>
<dbReference type="AlphaFoldDB" id="A0A1V6P4M8"/>
<dbReference type="InterPro" id="IPR002110">
    <property type="entry name" value="Ankyrin_rpt"/>
</dbReference>
<evidence type="ECO:0000259" key="4">
    <source>
        <dbReference type="Pfam" id="PF17100"/>
    </source>
</evidence>
<dbReference type="PANTHER" id="PTHR10039">
    <property type="entry name" value="AMELOGENIN"/>
    <property type="match status" value="1"/>
</dbReference>
<dbReference type="InterPro" id="IPR036770">
    <property type="entry name" value="Ankyrin_rpt-contain_sf"/>
</dbReference>
<dbReference type="SUPFAM" id="SSF52540">
    <property type="entry name" value="P-loop containing nucleoside triphosphate hydrolases"/>
    <property type="match status" value="1"/>
</dbReference>
<evidence type="ECO:0000259" key="6">
    <source>
        <dbReference type="Pfam" id="PF24883"/>
    </source>
</evidence>
<feature type="compositionally biased region" description="Low complexity" evidence="3">
    <location>
        <begin position="19"/>
        <end position="49"/>
    </location>
</feature>
<feature type="repeat" description="ANK" evidence="2">
    <location>
        <begin position="1159"/>
        <end position="1191"/>
    </location>
</feature>
<dbReference type="Pfam" id="PF17100">
    <property type="entry name" value="NACHT_N"/>
    <property type="match status" value="1"/>
</dbReference>
<protein>
    <submittedName>
        <fullName evidence="7">Uncharacterized protein</fullName>
    </submittedName>
</protein>
<dbReference type="Gene3D" id="1.25.40.20">
    <property type="entry name" value="Ankyrin repeat-containing domain"/>
    <property type="match status" value="2"/>
</dbReference>
<dbReference type="PROSITE" id="PS50297">
    <property type="entry name" value="ANK_REP_REGION"/>
    <property type="match status" value="2"/>
</dbReference>
<dbReference type="STRING" id="60169.A0A1V6P4M8"/>
<feature type="domain" description="Nephrocystin 3-like N-terminal" evidence="6">
    <location>
        <begin position="372"/>
        <end position="546"/>
    </location>
</feature>
<accession>A0A1V6P4M8</accession>
<evidence type="ECO:0000313" key="8">
    <source>
        <dbReference type="Proteomes" id="UP000191408"/>
    </source>
</evidence>
<evidence type="ECO:0000256" key="1">
    <source>
        <dbReference type="ARBA" id="ARBA00022737"/>
    </source>
</evidence>
<keyword evidence="2" id="KW-0040">ANK repeat</keyword>
<proteinExistence type="predicted"/>
<feature type="region of interest" description="Disordered" evidence="3">
    <location>
        <begin position="1065"/>
        <end position="1156"/>
    </location>
</feature>
<dbReference type="Pfam" id="PF22939">
    <property type="entry name" value="WHD_GPIID"/>
    <property type="match status" value="1"/>
</dbReference>
<feature type="domain" description="NWD NACHT-NTPase N-terminal" evidence="4">
    <location>
        <begin position="60"/>
        <end position="286"/>
    </location>
</feature>
<dbReference type="InterPro" id="IPR056884">
    <property type="entry name" value="NPHP3-like_N"/>
</dbReference>
<dbReference type="Proteomes" id="UP000191408">
    <property type="component" value="Unassembled WGS sequence"/>
</dbReference>
<dbReference type="InterPro" id="IPR054471">
    <property type="entry name" value="GPIID_WHD"/>
</dbReference>
<dbReference type="PROSITE" id="PS50088">
    <property type="entry name" value="ANK_REPEAT"/>
    <property type="match status" value="2"/>
</dbReference>